<dbReference type="PANTHER" id="PTHR46317:SF1">
    <property type="entry name" value="HYDROLASE, TATD FAMILY"/>
    <property type="match status" value="1"/>
</dbReference>
<protein>
    <submittedName>
        <fullName evidence="4">TatD family hydrolase</fullName>
    </submittedName>
</protein>
<reference evidence="5" key="1">
    <citation type="journal article" date="2019" name="Int. J. Syst. Evol. Microbiol.">
        <title>The Global Catalogue of Microorganisms (GCM) 10K type strain sequencing project: providing services to taxonomists for standard genome sequencing and annotation.</title>
        <authorList>
            <consortium name="The Broad Institute Genomics Platform"/>
            <consortium name="The Broad Institute Genome Sequencing Center for Infectious Disease"/>
            <person name="Wu L."/>
            <person name="Ma J."/>
        </authorList>
    </citation>
    <scope>NUCLEOTIDE SEQUENCE [LARGE SCALE GENOMIC DNA]</scope>
    <source>
        <strain evidence="5">JCM 18050</strain>
    </source>
</reference>
<gene>
    <name evidence="4" type="ORF">GCM10023211_00860</name>
</gene>
<dbReference type="Gene3D" id="3.20.20.140">
    <property type="entry name" value="Metal-dependent hydrolases"/>
    <property type="match status" value="1"/>
</dbReference>
<organism evidence="4 5">
    <name type="scientific">Orbus sasakiae</name>
    <dbReference type="NCBI Taxonomy" id="1078475"/>
    <lineage>
        <taxon>Bacteria</taxon>
        <taxon>Pseudomonadati</taxon>
        <taxon>Pseudomonadota</taxon>
        <taxon>Gammaproteobacteria</taxon>
        <taxon>Orbales</taxon>
        <taxon>Orbaceae</taxon>
        <taxon>Orbus</taxon>
    </lineage>
</organism>
<evidence type="ECO:0000256" key="3">
    <source>
        <dbReference type="ARBA" id="ARBA00022801"/>
    </source>
</evidence>
<dbReference type="PIRSF" id="PIRSF005902">
    <property type="entry name" value="DNase_TatD"/>
    <property type="match status" value="1"/>
</dbReference>
<evidence type="ECO:0000256" key="2">
    <source>
        <dbReference type="ARBA" id="ARBA00022723"/>
    </source>
</evidence>
<name>A0ABP9MZU4_9GAMM</name>
<dbReference type="Pfam" id="PF01026">
    <property type="entry name" value="TatD_DNase"/>
    <property type="match status" value="1"/>
</dbReference>
<comment type="similarity">
    <text evidence="1">Belongs to the metallo-dependent hydrolases superfamily. TatD-type hydrolase family.</text>
</comment>
<dbReference type="GO" id="GO:0016787">
    <property type="term" value="F:hydrolase activity"/>
    <property type="evidence" value="ECO:0007669"/>
    <property type="project" value="UniProtKB-KW"/>
</dbReference>
<keyword evidence="3 4" id="KW-0378">Hydrolase</keyword>
<sequence length="256" mass="29079">MLKIIDHHCHFEQLTQQEQHAALADFHVVGVASDYLSCCQLLALKQHSAQLDICLGIHPEHLDHYHDFPRVAELIKQHQSDIIGIGEIGLPYFSLVDMPAQQRIEYFKRGLILFEQFIKLANQLVLPVNLHCVGDETWQAIECLNRYNIERALFHWFAGSGDLMKAISDKGWFISVSPDVITNTDYQNAVKNIPKTCLCLESDGPWPYEGQRGVPKMMLAVADKLGSMFDCTAQDIITISQNNAQILWRIEALNSH</sequence>
<evidence type="ECO:0000313" key="4">
    <source>
        <dbReference type="EMBL" id="GAA5103938.1"/>
    </source>
</evidence>
<evidence type="ECO:0000256" key="1">
    <source>
        <dbReference type="ARBA" id="ARBA00009275"/>
    </source>
</evidence>
<dbReference type="PANTHER" id="PTHR46317">
    <property type="entry name" value="HYDROLASE OF PHP SUPERFAMILY-RELATED PROTEIN"/>
    <property type="match status" value="1"/>
</dbReference>
<keyword evidence="2" id="KW-0479">Metal-binding</keyword>
<dbReference type="InterPro" id="IPR032466">
    <property type="entry name" value="Metal_Hydrolase"/>
</dbReference>
<accession>A0ABP9MZU4</accession>
<comment type="caution">
    <text evidence="4">The sequence shown here is derived from an EMBL/GenBank/DDBJ whole genome shotgun (WGS) entry which is preliminary data.</text>
</comment>
<dbReference type="Proteomes" id="UP001500171">
    <property type="component" value="Unassembled WGS sequence"/>
</dbReference>
<proteinExistence type="inferred from homology"/>
<dbReference type="RefSeq" id="WP_345487582.1">
    <property type="nucleotide sequence ID" value="NZ_BAABHY010000001.1"/>
</dbReference>
<dbReference type="SUPFAM" id="SSF51556">
    <property type="entry name" value="Metallo-dependent hydrolases"/>
    <property type="match status" value="1"/>
</dbReference>
<evidence type="ECO:0000313" key="5">
    <source>
        <dbReference type="Proteomes" id="UP001500171"/>
    </source>
</evidence>
<keyword evidence="5" id="KW-1185">Reference proteome</keyword>
<dbReference type="InterPro" id="IPR001130">
    <property type="entry name" value="TatD-like"/>
</dbReference>
<dbReference type="EMBL" id="BAABHY010000001">
    <property type="protein sequence ID" value="GAA5103938.1"/>
    <property type="molecule type" value="Genomic_DNA"/>
</dbReference>